<dbReference type="InterPro" id="IPR001000">
    <property type="entry name" value="GH10_dom"/>
</dbReference>
<comment type="similarity">
    <text evidence="2 9">Belongs to the glycosyl hydrolase 10 (cellulase F) family.</text>
</comment>
<comment type="catalytic activity">
    <reaction evidence="1 9">
        <text>Endohydrolysis of (1-&gt;4)-beta-D-xylosidic linkages in xylans.</text>
        <dbReference type="EC" id="3.2.1.8"/>
    </reaction>
</comment>
<dbReference type="InterPro" id="IPR017853">
    <property type="entry name" value="GH"/>
</dbReference>
<evidence type="ECO:0000256" key="5">
    <source>
        <dbReference type="ARBA" id="ARBA00022801"/>
    </source>
</evidence>
<evidence type="ECO:0000256" key="7">
    <source>
        <dbReference type="ARBA" id="ARBA00023295"/>
    </source>
</evidence>
<feature type="signal peptide" evidence="11">
    <location>
        <begin position="1"/>
        <end position="27"/>
    </location>
</feature>
<dbReference type="PANTHER" id="PTHR31490:SF88">
    <property type="entry name" value="BETA-XYLANASE"/>
    <property type="match status" value="1"/>
</dbReference>
<dbReference type="RefSeq" id="WP_179542483.1">
    <property type="nucleotide sequence ID" value="NZ_BAAALL010000001.1"/>
</dbReference>
<evidence type="ECO:0000259" key="12">
    <source>
        <dbReference type="PROSITE" id="PS51760"/>
    </source>
</evidence>
<feature type="region of interest" description="Disordered" evidence="10">
    <location>
        <begin position="120"/>
        <end position="146"/>
    </location>
</feature>
<evidence type="ECO:0000313" key="13">
    <source>
        <dbReference type="EMBL" id="NYJ79236.1"/>
    </source>
</evidence>
<evidence type="ECO:0000256" key="2">
    <source>
        <dbReference type="ARBA" id="ARBA00007495"/>
    </source>
</evidence>
<dbReference type="Proteomes" id="UP000535437">
    <property type="component" value="Unassembled WGS sequence"/>
</dbReference>
<dbReference type="PROSITE" id="PS51760">
    <property type="entry name" value="GH10_2"/>
    <property type="match status" value="1"/>
</dbReference>
<evidence type="ECO:0000256" key="8">
    <source>
        <dbReference type="ARBA" id="ARBA00023326"/>
    </source>
</evidence>
<dbReference type="SMART" id="SM00633">
    <property type="entry name" value="Glyco_10"/>
    <property type="match status" value="1"/>
</dbReference>
<evidence type="ECO:0000256" key="1">
    <source>
        <dbReference type="ARBA" id="ARBA00000681"/>
    </source>
</evidence>
<sequence length="475" mass="52060">MPSQTTTRRLAAALCAGLLTVSLGAVAAQPAAAYAPDGAQEQGAPGNSGNVGRPDSPGNSGNAGRPDSPGNSGNAGRPENPGKPDNPGRPGDGNDAEDGQCAFAPEGGRTAYEADRDSLRAHSDDDIRIGNVAAGGGHHSDEEYPDPFPDDADYRQHLAEEYSSITHENYLKWEFVQPEEGVYDFEAADAVVQLAQAHDMDVRGHALSWHSQNPDWLEEGDHSPEELREILEDHVRTVVSRYAGCIQQWDVANEIFGDDADATIRDDENIWIRELGVEILDDIFRWAHEEDPEALLFYNDYNVDGINAKSDAYYDLVQEQLDRGVPVHGFGAQTHLSMQYGFDETYQDNLERFDALGLHTAVTEIDVRGEVDEGDRMSAADRAGAAERFETVLQVCLEVENCNSFTVWGTLDAHSWVPNTFPGEGDATLHEGDYERKPTYCIIQRTLVEHAEGAEVWDQDAAFEQCRGLLEQAGV</sequence>
<comment type="caution">
    <text evidence="13">The sequence shown here is derived from an EMBL/GenBank/DDBJ whole genome shotgun (WGS) entry which is preliminary data.</text>
</comment>
<feature type="chain" id="PRO_5038490476" description="Beta-xylanase" evidence="11">
    <location>
        <begin position="28"/>
        <end position="475"/>
    </location>
</feature>
<keyword evidence="5 9" id="KW-0378">Hydrolase</keyword>
<proteinExistence type="inferred from homology"/>
<evidence type="ECO:0000256" key="4">
    <source>
        <dbReference type="ARBA" id="ARBA00022729"/>
    </source>
</evidence>
<organism evidence="13 14">
    <name type="scientific">Nesterenkonia xinjiangensis</name>
    <dbReference type="NCBI Taxonomy" id="225327"/>
    <lineage>
        <taxon>Bacteria</taxon>
        <taxon>Bacillati</taxon>
        <taxon>Actinomycetota</taxon>
        <taxon>Actinomycetes</taxon>
        <taxon>Micrococcales</taxon>
        <taxon>Micrococcaceae</taxon>
        <taxon>Nesterenkonia</taxon>
    </lineage>
</organism>
<dbReference type="PANTHER" id="PTHR31490">
    <property type="entry name" value="GLYCOSYL HYDROLASE"/>
    <property type="match status" value="1"/>
</dbReference>
<keyword evidence="3 13" id="KW-0858">Xylan degradation</keyword>
<dbReference type="PRINTS" id="PR00134">
    <property type="entry name" value="GLHYDRLASE10"/>
</dbReference>
<evidence type="ECO:0000256" key="3">
    <source>
        <dbReference type="ARBA" id="ARBA00022651"/>
    </source>
</evidence>
<dbReference type="GO" id="GO:0045493">
    <property type="term" value="P:xylan catabolic process"/>
    <property type="evidence" value="ECO:0007669"/>
    <property type="project" value="UniProtKB-KW"/>
</dbReference>
<feature type="domain" description="GH10" evidence="12">
    <location>
        <begin position="138"/>
        <end position="446"/>
    </location>
</feature>
<gene>
    <name evidence="13" type="ORF">HNR09_002647</name>
</gene>
<dbReference type="GO" id="GO:0031176">
    <property type="term" value="F:endo-1,4-beta-xylanase activity"/>
    <property type="evidence" value="ECO:0007669"/>
    <property type="project" value="UniProtKB-EC"/>
</dbReference>
<dbReference type="EC" id="3.2.1.8" evidence="9"/>
<dbReference type="Pfam" id="PF00331">
    <property type="entry name" value="Glyco_hydro_10"/>
    <property type="match status" value="1"/>
</dbReference>
<dbReference type="EMBL" id="JACCFY010000001">
    <property type="protein sequence ID" value="NYJ79236.1"/>
    <property type="molecule type" value="Genomic_DNA"/>
</dbReference>
<accession>A0A7Z0K9Y3</accession>
<keyword evidence="14" id="KW-1185">Reference proteome</keyword>
<keyword evidence="8 9" id="KW-0624">Polysaccharide degradation</keyword>
<keyword evidence="6 9" id="KW-0119">Carbohydrate metabolism</keyword>
<name>A0A7Z0K9Y3_9MICC</name>
<evidence type="ECO:0000256" key="11">
    <source>
        <dbReference type="SAM" id="SignalP"/>
    </source>
</evidence>
<keyword evidence="4 11" id="KW-0732">Signal</keyword>
<evidence type="ECO:0000256" key="6">
    <source>
        <dbReference type="ARBA" id="ARBA00023277"/>
    </source>
</evidence>
<feature type="region of interest" description="Disordered" evidence="10">
    <location>
        <begin position="32"/>
        <end position="104"/>
    </location>
</feature>
<protein>
    <recommendedName>
        <fullName evidence="9">Beta-xylanase</fullName>
        <ecNumber evidence="9">3.2.1.8</ecNumber>
    </recommendedName>
</protein>
<reference evidence="13 14" key="1">
    <citation type="submission" date="2020-07" db="EMBL/GenBank/DDBJ databases">
        <title>Sequencing the genomes of 1000 actinobacteria strains.</title>
        <authorList>
            <person name="Klenk H.-P."/>
        </authorList>
    </citation>
    <scope>NUCLEOTIDE SEQUENCE [LARGE SCALE GENOMIC DNA]</scope>
    <source>
        <strain evidence="13 14">DSM 15475</strain>
    </source>
</reference>
<dbReference type="SUPFAM" id="SSF51445">
    <property type="entry name" value="(Trans)glycosidases"/>
    <property type="match status" value="1"/>
</dbReference>
<evidence type="ECO:0000256" key="10">
    <source>
        <dbReference type="SAM" id="MobiDB-lite"/>
    </source>
</evidence>
<dbReference type="InterPro" id="IPR044846">
    <property type="entry name" value="GH10"/>
</dbReference>
<keyword evidence="7 9" id="KW-0326">Glycosidase</keyword>
<evidence type="ECO:0000256" key="9">
    <source>
        <dbReference type="RuleBase" id="RU361174"/>
    </source>
</evidence>
<dbReference type="AlphaFoldDB" id="A0A7Z0K9Y3"/>
<dbReference type="Gene3D" id="3.20.20.80">
    <property type="entry name" value="Glycosidases"/>
    <property type="match status" value="1"/>
</dbReference>
<evidence type="ECO:0000313" key="14">
    <source>
        <dbReference type="Proteomes" id="UP000535437"/>
    </source>
</evidence>